<sequence length="292" mass="34045">MEEPENTYCLVCGGYIAPCEHCETFIFCQSCGPKTEHRQARHWDFCEPIHQRGNEYLELQQDERQTFHTIQSRTDVRLKLAEKTNEWVSLMLKAAYPEPLPKDTICYMVRLFNYRAIYGLWNYMDVKMTIPALYICQNEDAKAFTCAVLFIMSRVVCNPNQREHDRGSPPFEDETRHRLAQLREQNDATCFVPGGCTRTRDDVLHIVNGGPIAPRIINLEREIRDLAQLEDLLGDFWRDFWRYMRLPPDCAWRQGNRPENLPEQTQKLLYANHPAWVATPGACGEMVDLLGL</sequence>
<dbReference type="Proteomes" id="UP000031192">
    <property type="component" value="Unassembled WGS sequence"/>
</dbReference>
<dbReference type="AlphaFoldDB" id="A0A0B4HCN2"/>
<keyword evidence="2" id="KW-1185">Reference proteome</keyword>
<evidence type="ECO:0000313" key="2">
    <source>
        <dbReference type="Proteomes" id="UP000031192"/>
    </source>
</evidence>
<accession>A0A0B4HCN2</accession>
<name>A0A0B4HCN2_METGA</name>
<gene>
    <name evidence="1" type="ORF">MGU_05190</name>
</gene>
<dbReference type="HOGENOM" id="CLU_083079_0_0_1"/>
<comment type="caution">
    <text evidence="1">The sequence shown here is derived from an EMBL/GenBank/DDBJ whole genome shotgun (WGS) entry which is preliminary data.</text>
</comment>
<reference evidence="1 2" key="1">
    <citation type="journal article" date="2014" name="Proc. Natl. Acad. Sci. U.S.A.">
        <title>Trajectory and genomic determinants of fungal-pathogen speciation and host adaptation.</title>
        <authorList>
            <person name="Hu X."/>
            <person name="Xiao G."/>
            <person name="Zheng P."/>
            <person name="Shang Y."/>
            <person name="Su Y."/>
            <person name="Zhang X."/>
            <person name="Liu X."/>
            <person name="Zhan S."/>
            <person name="St Leger R.J."/>
            <person name="Wang C."/>
        </authorList>
    </citation>
    <scope>NUCLEOTIDE SEQUENCE [LARGE SCALE GENOMIC DNA]</scope>
    <source>
        <strain evidence="1 2">ARSEF 977</strain>
    </source>
</reference>
<protein>
    <submittedName>
        <fullName evidence="1">Uncharacterized protein</fullName>
    </submittedName>
</protein>
<evidence type="ECO:0000313" key="1">
    <source>
        <dbReference type="EMBL" id="KID87541.1"/>
    </source>
</evidence>
<organism evidence="1 2">
    <name type="scientific">Metarhizium guizhouense (strain ARSEF 977)</name>
    <dbReference type="NCBI Taxonomy" id="1276136"/>
    <lineage>
        <taxon>Eukaryota</taxon>
        <taxon>Fungi</taxon>
        <taxon>Dikarya</taxon>
        <taxon>Ascomycota</taxon>
        <taxon>Pezizomycotina</taxon>
        <taxon>Sordariomycetes</taxon>
        <taxon>Hypocreomycetidae</taxon>
        <taxon>Hypocreales</taxon>
        <taxon>Clavicipitaceae</taxon>
        <taxon>Metarhizium</taxon>
    </lineage>
</organism>
<proteinExistence type="predicted"/>
<dbReference type="EMBL" id="AZNH01000015">
    <property type="protein sequence ID" value="KID87541.1"/>
    <property type="molecule type" value="Genomic_DNA"/>
</dbReference>